<dbReference type="Pfam" id="PF01967">
    <property type="entry name" value="MoaC"/>
    <property type="match status" value="1"/>
</dbReference>
<comment type="function">
    <text evidence="6">Catalyzes the conversion of (8S)-3',8-cyclo-7,8-dihydroguanosine 5'-triphosphate to cyclic pyranopterin monophosphate (cPMP).</text>
</comment>
<dbReference type="NCBIfam" id="NF006870">
    <property type="entry name" value="PRK09364.1"/>
    <property type="match status" value="1"/>
</dbReference>
<dbReference type="EMBL" id="JXUO01000260">
    <property type="protein sequence ID" value="KKZ12020.1"/>
    <property type="molecule type" value="Genomic_DNA"/>
</dbReference>
<dbReference type="InterPro" id="IPR036522">
    <property type="entry name" value="MoaC_sf"/>
</dbReference>
<organism evidence="8 9">
    <name type="scientific">Candidatus Synechococcus spongiarum 142</name>
    <dbReference type="NCBI Taxonomy" id="1608213"/>
    <lineage>
        <taxon>Bacteria</taxon>
        <taxon>Bacillati</taxon>
        <taxon>Cyanobacteriota</taxon>
        <taxon>Cyanophyceae</taxon>
        <taxon>Synechococcales</taxon>
        <taxon>Synechococcaceae</taxon>
        <taxon>Synechococcus</taxon>
    </lineage>
</organism>
<dbReference type="PANTHER" id="PTHR22960">
    <property type="entry name" value="MOLYBDOPTERIN COFACTOR SYNTHESIS PROTEIN A"/>
    <property type="match status" value="1"/>
</dbReference>
<dbReference type="SUPFAM" id="SSF55040">
    <property type="entry name" value="Molybdenum cofactor biosynthesis protein C, MoaC"/>
    <property type="match status" value="1"/>
</dbReference>
<comment type="pathway">
    <text evidence="2 6">Cofactor biosynthesis; molybdopterin biosynthesis.</text>
</comment>
<comment type="subunit">
    <text evidence="6">Homohexamer; trimer of dimers.</text>
</comment>
<feature type="domain" description="Molybdopterin cofactor biosynthesis C (MoaC)" evidence="7">
    <location>
        <begin position="14"/>
        <end position="149"/>
    </location>
</feature>
<gene>
    <name evidence="6" type="primary">moaC</name>
    <name evidence="8" type="ORF">TH68_07940</name>
</gene>
<dbReference type="UniPathway" id="UPA00344"/>
<dbReference type="GO" id="GO:0006777">
    <property type="term" value="P:Mo-molybdopterin cofactor biosynthetic process"/>
    <property type="evidence" value="ECO:0007669"/>
    <property type="project" value="UniProtKB-UniRule"/>
</dbReference>
<keyword evidence="5 6" id="KW-0456">Lyase</keyword>
<comment type="similarity">
    <text evidence="6">Belongs to the MoaC family.</text>
</comment>
<evidence type="ECO:0000256" key="3">
    <source>
        <dbReference type="ARBA" id="ARBA00012575"/>
    </source>
</evidence>
<dbReference type="CDD" id="cd01420">
    <property type="entry name" value="MoaC_PE"/>
    <property type="match status" value="1"/>
</dbReference>
<keyword evidence="4 6" id="KW-0501">Molybdenum cofactor biosynthesis</keyword>
<feature type="binding site" evidence="6">
    <location>
        <begin position="112"/>
        <end position="113"/>
    </location>
    <ligand>
        <name>substrate</name>
    </ligand>
</feature>
<dbReference type="Proteomes" id="UP000035054">
    <property type="component" value="Unassembled WGS sequence"/>
</dbReference>
<evidence type="ECO:0000256" key="5">
    <source>
        <dbReference type="ARBA" id="ARBA00023239"/>
    </source>
</evidence>
<feature type="active site" evidence="6">
    <location>
        <position position="127"/>
    </location>
</feature>
<dbReference type="EC" id="4.6.1.17" evidence="3 6"/>
<dbReference type="InterPro" id="IPR023045">
    <property type="entry name" value="MoaC"/>
</dbReference>
<evidence type="ECO:0000256" key="2">
    <source>
        <dbReference type="ARBA" id="ARBA00005046"/>
    </source>
</evidence>
<feature type="binding site" evidence="6">
    <location>
        <begin position="74"/>
        <end position="76"/>
    </location>
    <ligand>
        <name>substrate</name>
    </ligand>
</feature>
<dbReference type="NCBIfam" id="TIGR00581">
    <property type="entry name" value="moaC"/>
    <property type="match status" value="1"/>
</dbReference>
<dbReference type="HAMAP" id="MF_01224_B">
    <property type="entry name" value="MoaC_B"/>
    <property type="match status" value="1"/>
</dbReference>
<comment type="caution">
    <text evidence="8">The sequence shown here is derived from an EMBL/GenBank/DDBJ whole genome shotgun (WGS) entry which is preliminary data.</text>
</comment>
<sequence>MEFSHLNAQGQAHMVSVVERPSTNRQAMAEGWIRMDPHVLQRITAADAPKGDVLAVARIAAIQAAKRTWELIPLCHPLPIHGVEVQISPMAHQSALRVQASVNTHARTGVEMEALTAVQVGLLAIYDMAKALDPAMEIGGVRLLSKQGGHHGDWLNDLDTGHSKHAAKQ</sequence>
<dbReference type="InterPro" id="IPR002820">
    <property type="entry name" value="Mopterin_CF_biosynth-C_dom"/>
</dbReference>
<evidence type="ECO:0000256" key="1">
    <source>
        <dbReference type="ARBA" id="ARBA00001637"/>
    </source>
</evidence>
<evidence type="ECO:0000313" key="9">
    <source>
        <dbReference type="Proteomes" id="UP000035054"/>
    </source>
</evidence>
<comment type="catalytic activity">
    <reaction evidence="1 6">
        <text>(8S)-3',8-cyclo-7,8-dihydroguanosine 5'-triphosphate = cyclic pyranopterin phosphate + diphosphate</text>
        <dbReference type="Rhea" id="RHEA:49580"/>
        <dbReference type="ChEBI" id="CHEBI:33019"/>
        <dbReference type="ChEBI" id="CHEBI:59648"/>
        <dbReference type="ChEBI" id="CHEBI:131766"/>
        <dbReference type="EC" id="4.6.1.17"/>
    </reaction>
</comment>
<evidence type="ECO:0000259" key="7">
    <source>
        <dbReference type="Pfam" id="PF01967"/>
    </source>
</evidence>
<accession>A0A6N3X316</accession>
<reference evidence="8 9" key="1">
    <citation type="submission" date="2015-01" db="EMBL/GenBank/DDBJ databases">
        <title>Lifestyle Evolution in Cyanobacterial Symbionts of Sponges.</title>
        <authorList>
            <person name="Burgsdorf I."/>
            <person name="Slaby B.M."/>
            <person name="Handley K.M."/>
            <person name="Haber M."/>
            <person name="Blom J."/>
            <person name="Marshall C.W."/>
            <person name="Gilbert J.A."/>
            <person name="Hentschel U."/>
            <person name="Steindler L."/>
        </authorList>
    </citation>
    <scope>NUCLEOTIDE SEQUENCE [LARGE SCALE GENOMIC DNA]</scope>
    <source>
        <strain evidence="8">142</strain>
    </source>
</reference>
<proteinExistence type="inferred from homology"/>
<dbReference type="InterPro" id="IPR047594">
    <property type="entry name" value="MoaC_bact/euk"/>
</dbReference>
<dbReference type="InterPro" id="IPR050105">
    <property type="entry name" value="MoCo_biosynth_MoaA/MoaC"/>
</dbReference>
<dbReference type="GO" id="GO:0061799">
    <property type="term" value="F:cyclic pyranopterin monophosphate synthase activity"/>
    <property type="evidence" value="ECO:0007669"/>
    <property type="project" value="UniProtKB-UniRule"/>
</dbReference>
<dbReference type="Gene3D" id="3.30.70.640">
    <property type="entry name" value="Molybdopterin cofactor biosynthesis C (MoaC) domain"/>
    <property type="match status" value="1"/>
</dbReference>
<evidence type="ECO:0000256" key="4">
    <source>
        <dbReference type="ARBA" id="ARBA00023150"/>
    </source>
</evidence>
<evidence type="ECO:0000313" key="8">
    <source>
        <dbReference type="EMBL" id="KKZ12020.1"/>
    </source>
</evidence>
<dbReference type="AlphaFoldDB" id="A0A6N3X316"/>
<protein>
    <recommendedName>
        <fullName evidence="3 6">Cyclic pyranopterin monophosphate synthase</fullName>
        <ecNumber evidence="3 6">4.6.1.17</ecNumber>
    </recommendedName>
    <alternativeName>
        <fullName evidence="6">Molybdenum cofactor biosynthesis protein C</fullName>
    </alternativeName>
</protein>
<name>A0A6N3X316_9SYNE</name>
<evidence type="ECO:0000256" key="6">
    <source>
        <dbReference type="HAMAP-Rule" id="MF_01224"/>
    </source>
</evidence>